<name>A0A8J3AZ27_9ACTN</name>
<keyword evidence="3" id="KW-1185">Reference proteome</keyword>
<dbReference type="AlphaFoldDB" id="A0A8J3AZ27"/>
<evidence type="ECO:0000313" key="2">
    <source>
        <dbReference type="EMBL" id="GGJ75045.1"/>
    </source>
</evidence>
<organism evidence="2 3">
    <name type="scientific">Pilimelia anulata</name>
    <dbReference type="NCBI Taxonomy" id="53371"/>
    <lineage>
        <taxon>Bacteria</taxon>
        <taxon>Bacillati</taxon>
        <taxon>Actinomycetota</taxon>
        <taxon>Actinomycetes</taxon>
        <taxon>Micromonosporales</taxon>
        <taxon>Micromonosporaceae</taxon>
        <taxon>Pilimelia</taxon>
    </lineage>
</organism>
<sequence>MGVLNDERTPVDVLRRVRRERGLSQAAVGERIGTTQSAVARMETGESDPRLSTLVRFADAVGAEVIVRPAEPAAPSLARTADLMRPLLAEGAADEAFRYVVQFLDNLRDADTIVRSAAVRAEPEALGDARWDALLAGVAEYVSGRQGSPVPGWACAPGRFLRRFWFVVEDILGRRSRGLAALAFVASPPEMASRGVFLDRESLVSV</sequence>
<dbReference type="GO" id="GO:0003677">
    <property type="term" value="F:DNA binding"/>
    <property type="evidence" value="ECO:0007669"/>
    <property type="project" value="InterPro"/>
</dbReference>
<dbReference type="CDD" id="cd00093">
    <property type="entry name" value="HTH_XRE"/>
    <property type="match status" value="1"/>
</dbReference>
<dbReference type="Proteomes" id="UP000649739">
    <property type="component" value="Unassembled WGS sequence"/>
</dbReference>
<dbReference type="SMART" id="SM00530">
    <property type="entry name" value="HTH_XRE"/>
    <property type="match status" value="1"/>
</dbReference>
<feature type="domain" description="HTH cro/C1-type" evidence="1">
    <location>
        <begin position="14"/>
        <end position="68"/>
    </location>
</feature>
<reference evidence="2" key="2">
    <citation type="submission" date="2020-09" db="EMBL/GenBank/DDBJ databases">
        <authorList>
            <person name="Sun Q."/>
            <person name="Ohkuma M."/>
        </authorList>
    </citation>
    <scope>NUCLEOTIDE SEQUENCE</scope>
    <source>
        <strain evidence="2">JCM 3090</strain>
    </source>
</reference>
<dbReference type="PROSITE" id="PS50943">
    <property type="entry name" value="HTH_CROC1"/>
    <property type="match status" value="1"/>
</dbReference>
<accession>A0A8J3AZ27</accession>
<dbReference type="Gene3D" id="1.10.260.40">
    <property type="entry name" value="lambda repressor-like DNA-binding domains"/>
    <property type="match status" value="1"/>
</dbReference>
<dbReference type="SUPFAM" id="SSF47413">
    <property type="entry name" value="lambda repressor-like DNA-binding domains"/>
    <property type="match status" value="1"/>
</dbReference>
<dbReference type="Pfam" id="PF13560">
    <property type="entry name" value="HTH_31"/>
    <property type="match status" value="1"/>
</dbReference>
<comment type="caution">
    <text evidence="2">The sequence shown here is derived from an EMBL/GenBank/DDBJ whole genome shotgun (WGS) entry which is preliminary data.</text>
</comment>
<dbReference type="RefSeq" id="WP_229783211.1">
    <property type="nucleotide sequence ID" value="NZ_BMQB01000001.1"/>
</dbReference>
<evidence type="ECO:0000259" key="1">
    <source>
        <dbReference type="PROSITE" id="PS50943"/>
    </source>
</evidence>
<dbReference type="InterPro" id="IPR010982">
    <property type="entry name" value="Lambda_DNA-bd_dom_sf"/>
</dbReference>
<evidence type="ECO:0000313" key="3">
    <source>
        <dbReference type="Proteomes" id="UP000649739"/>
    </source>
</evidence>
<dbReference type="InterPro" id="IPR001387">
    <property type="entry name" value="Cro/C1-type_HTH"/>
</dbReference>
<proteinExistence type="predicted"/>
<protein>
    <recommendedName>
        <fullName evidence="1">HTH cro/C1-type domain-containing protein</fullName>
    </recommendedName>
</protein>
<dbReference type="EMBL" id="BMQB01000001">
    <property type="protein sequence ID" value="GGJ75045.1"/>
    <property type="molecule type" value="Genomic_DNA"/>
</dbReference>
<reference evidence="2" key="1">
    <citation type="journal article" date="2014" name="Int. J. Syst. Evol. Microbiol.">
        <title>Complete genome sequence of Corynebacterium casei LMG S-19264T (=DSM 44701T), isolated from a smear-ripened cheese.</title>
        <authorList>
            <consortium name="US DOE Joint Genome Institute (JGI-PGF)"/>
            <person name="Walter F."/>
            <person name="Albersmeier A."/>
            <person name="Kalinowski J."/>
            <person name="Ruckert C."/>
        </authorList>
    </citation>
    <scope>NUCLEOTIDE SEQUENCE</scope>
    <source>
        <strain evidence="2">JCM 3090</strain>
    </source>
</reference>
<gene>
    <name evidence="2" type="ORF">GCM10010123_01290</name>
</gene>